<feature type="coiled-coil region" evidence="8">
    <location>
        <begin position="91"/>
        <end position="134"/>
    </location>
</feature>
<comment type="subcellular location">
    <subcellularLocation>
        <location evidence="1">Mitochondrion membrane</location>
    </subcellularLocation>
</comment>
<evidence type="ECO:0000256" key="2">
    <source>
        <dbReference type="ARBA" id="ARBA00013887"/>
    </source>
</evidence>
<comment type="caution">
    <text evidence="11">The sequence shown here is derived from an EMBL/GenBank/DDBJ whole genome shotgun (WGS) entry which is preliminary data.</text>
</comment>
<dbReference type="EMBL" id="JACBPP010000002">
    <property type="protein sequence ID" value="KAF8004232.1"/>
    <property type="molecule type" value="Genomic_DNA"/>
</dbReference>
<evidence type="ECO:0000313" key="12">
    <source>
        <dbReference type="Proteomes" id="UP000649328"/>
    </source>
</evidence>
<feature type="transmembrane region" description="Helical" evidence="9">
    <location>
        <begin position="35"/>
        <end position="54"/>
    </location>
</feature>
<evidence type="ECO:0000256" key="5">
    <source>
        <dbReference type="ARBA" id="ARBA00023054"/>
    </source>
</evidence>
<dbReference type="OrthoDB" id="6604018at2759"/>
<dbReference type="Proteomes" id="UP000649328">
    <property type="component" value="Unassembled WGS sequence"/>
</dbReference>
<dbReference type="Pfam" id="PF04588">
    <property type="entry name" value="HIG_1_N"/>
    <property type="match status" value="1"/>
</dbReference>
<dbReference type="Gene3D" id="6.10.140.1320">
    <property type="match status" value="1"/>
</dbReference>
<feature type="domain" description="HIG1" evidence="10">
    <location>
        <begin position="7"/>
        <end position="98"/>
    </location>
</feature>
<dbReference type="PANTHER" id="PTHR12297:SF3">
    <property type="entry name" value="HIG1 DOMAIN FAMILY MEMBER 1A"/>
    <property type="match status" value="1"/>
</dbReference>
<reference evidence="11" key="1">
    <citation type="submission" date="2020-10" db="EMBL/GenBank/DDBJ databases">
        <title>The Whole-Genome Sequence of Metschnikowia persimmonesis, a Novel Endophytic Yeast Species Isolated from Medicinal Plant Diospyros kaki Thumb.</title>
        <authorList>
            <person name="Rahmat E."/>
            <person name="Kang Y."/>
        </authorList>
    </citation>
    <scope>NUCLEOTIDE SEQUENCE</scope>
    <source>
        <strain evidence="11">KIOM G15050</strain>
    </source>
</reference>
<dbReference type="PROSITE" id="PS51503">
    <property type="entry name" value="HIG1"/>
    <property type="match status" value="1"/>
</dbReference>
<name>A0A8H7GWJ2_9ASCO</name>
<dbReference type="GO" id="GO:0097250">
    <property type="term" value="P:mitochondrial respirasome assembly"/>
    <property type="evidence" value="ECO:0007669"/>
    <property type="project" value="TreeGrafter"/>
</dbReference>
<organism evidence="11 12">
    <name type="scientific">Metschnikowia pulcherrima</name>
    <dbReference type="NCBI Taxonomy" id="27326"/>
    <lineage>
        <taxon>Eukaryota</taxon>
        <taxon>Fungi</taxon>
        <taxon>Dikarya</taxon>
        <taxon>Ascomycota</taxon>
        <taxon>Saccharomycotina</taxon>
        <taxon>Pichiomycetes</taxon>
        <taxon>Metschnikowiaceae</taxon>
        <taxon>Metschnikowia</taxon>
    </lineage>
</organism>
<gene>
    <name evidence="11" type="ORF">HF325_001680</name>
</gene>
<protein>
    <recommendedName>
        <fullName evidence="2">Respiratory supercomplex factor 1, mitochondrial</fullName>
    </recommendedName>
</protein>
<evidence type="ECO:0000256" key="4">
    <source>
        <dbReference type="ARBA" id="ARBA00022989"/>
    </source>
</evidence>
<evidence type="ECO:0000259" key="10">
    <source>
        <dbReference type="PROSITE" id="PS51503"/>
    </source>
</evidence>
<dbReference type="GO" id="GO:0031966">
    <property type="term" value="C:mitochondrial membrane"/>
    <property type="evidence" value="ECO:0007669"/>
    <property type="project" value="UniProtKB-SubCell"/>
</dbReference>
<dbReference type="AlphaFoldDB" id="A0A8H7GWJ2"/>
<keyword evidence="3 9" id="KW-0812">Transmembrane</keyword>
<feature type="transmembrane region" description="Helical" evidence="9">
    <location>
        <begin position="66"/>
        <end position="87"/>
    </location>
</feature>
<dbReference type="InterPro" id="IPR050355">
    <property type="entry name" value="RCF1"/>
</dbReference>
<evidence type="ECO:0000256" key="1">
    <source>
        <dbReference type="ARBA" id="ARBA00004325"/>
    </source>
</evidence>
<evidence type="ECO:0000256" key="8">
    <source>
        <dbReference type="SAM" id="Coils"/>
    </source>
</evidence>
<evidence type="ECO:0000256" key="6">
    <source>
        <dbReference type="ARBA" id="ARBA00023128"/>
    </source>
</evidence>
<evidence type="ECO:0000256" key="9">
    <source>
        <dbReference type="SAM" id="Phobius"/>
    </source>
</evidence>
<accession>A0A8H7GWJ2</accession>
<keyword evidence="12" id="KW-1185">Reference proteome</keyword>
<keyword evidence="6" id="KW-0496">Mitochondrion</keyword>
<evidence type="ECO:0000256" key="7">
    <source>
        <dbReference type="ARBA" id="ARBA00023136"/>
    </source>
</evidence>
<keyword evidence="5 8" id="KW-0175">Coiled coil</keyword>
<evidence type="ECO:0000256" key="3">
    <source>
        <dbReference type="ARBA" id="ARBA00022692"/>
    </source>
</evidence>
<evidence type="ECO:0000313" key="11">
    <source>
        <dbReference type="EMBL" id="KAF8004232.1"/>
    </source>
</evidence>
<proteinExistence type="predicted"/>
<dbReference type="PANTHER" id="PTHR12297">
    <property type="entry name" value="HYPOXIA-INDUCBILE GENE 1 HIG1 -RELATED"/>
    <property type="match status" value="1"/>
</dbReference>
<sequence length="163" mass="18792">MSSKIPSSFDGSAELDVDEMDTLQRLMFKCKQQPLVPVGTLLTTAAVVLAAKSLKQGRKQDTQRYFRFRVGFQAFTLVALVAGGYYYQKESVEQKKTREDLAREKAKVREQIWIEELERRDALIQSRKQRLEESKKELLKVASEGFEQERAQAEPETKSEQKD</sequence>
<dbReference type="InterPro" id="IPR007667">
    <property type="entry name" value="Hypoxia_induced_domain"/>
</dbReference>
<keyword evidence="7 9" id="KW-0472">Membrane</keyword>
<keyword evidence="4 9" id="KW-1133">Transmembrane helix</keyword>